<evidence type="ECO:0000313" key="11">
    <source>
        <dbReference type="Proteomes" id="UP001596091"/>
    </source>
</evidence>
<keyword evidence="3 7" id="KW-0812">Transmembrane</keyword>
<gene>
    <name evidence="10" type="ORF">ACFPT7_16650</name>
</gene>
<dbReference type="PANTHER" id="PTHR30572:SF4">
    <property type="entry name" value="ABC TRANSPORTER PERMEASE YTRF"/>
    <property type="match status" value="1"/>
</dbReference>
<dbReference type="InterPro" id="IPR047928">
    <property type="entry name" value="Perm_prefix_1"/>
</dbReference>
<keyword evidence="11" id="KW-1185">Reference proteome</keyword>
<dbReference type="RefSeq" id="WP_263342289.1">
    <property type="nucleotide sequence ID" value="NZ_JAGSYH010000010.1"/>
</dbReference>
<keyword evidence="2" id="KW-1003">Cell membrane</keyword>
<comment type="subcellular location">
    <subcellularLocation>
        <location evidence="1">Cell membrane</location>
        <topology evidence="1">Multi-pass membrane protein</topology>
    </subcellularLocation>
</comment>
<evidence type="ECO:0000256" key="7">
    <source>
        <dbReference type="SAM" id="Phobius"/>
    </source>
</evidence>
<reference evidence="11" key="1">
    <citation type="journal article" date="2019" name="Int. J. Syst. Evol. Microbiol.">
        <title>The Global Catalogue of Microorganisms (GCM) 10K type strain sequencing project: providing services to taxonomists for standard genome sequencing and annotation.</title>
        <authorList>
            <consortium name="The Broad Institute Genomics Platform"/>
            <consortium name="The Broad Institute Genome Sequencing Center for Infectious Disease"/>
            <person name="Wu L."/>
            <person name="Ma J."/>
        </authorList>
    </citation>
    <scope>NUCLEOTIDE SEQUENCE [LARGE SCALE GENOMIC DNA]</scope>
    <source>
        <strain evidence="11">JCM 4087</strain>
    </source>
</reference>
<dbReference type="InterPro" id="IPR003838">
    <property type="entry name" value="ABC3_permease_C"/>
</dbReference>
<feature type="domain" description="MacB-like periplasmic core" evidence="9">
    <location>
        <begin position="559"/>
        <end position="742"/>
    </location>
</feature>
<proteinExistence type="inferred from homology"/>
<feature type="domain" description="MacB-like periplasmic core" evidence="9">
    <location>
        <begin position="97"/>
        <end position="313"/>
    </location>
</feature>
<organism evidence="10 11">
    <name type="scientific">Acidicapsa dinghuensis</name>
    <dbReference type="NCBI Taxonomy" id="2218256"/>
    <lineage>
        <taxon>Bacteria</taxon>
        <taxon>Pseudomonadati</taxon>
        <taxon>Acidobacteriota</taxon>
        <taxon>Terriglobia</taxon>
        <taxon>Terriglobales</taxon>
        <taxon>Acidobacteriaceae</taxon>
        <taxon>Acidicapsa</taxon>
    </lineage>
</organism>
<feature type="transmembrane region" description="Helical" evidence="7">
    <location>
        <begin position="95"/>
        <end position="122"/>
    </location>
</feature>
<evidence type="ECO:0000256" key="4">
    <source>
        <dbReference type="ARBA" id="ARBA00022989"/>
    </source>
</evidence>
<evidence type="ECO:0000259" key="9">
    <source>
        <dbReference type="Pfam" id="PF12704"/>
    </source>
</evidence>
<feature type="transmembrane region" description="Helical" evidence="7">
    <location>
        <begin position="862"/>
        <end position="884"/>
    </location>
</feature>
<dbReference type="NCBIfam" id="NF038403">
    <property type="entry name" value="perm_prefix_1"/>
    <property type="match status" value="1"/>
</dbReference>
<dbReference type="InterPro" id="IPR017800">
    <property type="entry name" value="ADOP"/>
</dbReference>
<accession>A0ABW1EI32</accession>
<evidence type="ECO:0000256" key="2">
    <source>
        <dbReference type="ARBA" id="ARBA00022475"/>
    </source>
</evidence>
<dbReference type="EMBL" id="JBHSPH010000007">
    <property type="protein sequence ID" value="MFC5863936.1"/>
    <property type="molecule type" value="Genomic_DNA"/>
</dbReference>
<evidence type="ECO:0000256" key="5">
    <source>
        <dbReference type="ARBA" id="ARBA00023136"/>
    </source>
</evidence>
<evidence type="ECO:0000256" key="3">
    <source>
        <dbReference type="ARBA" id="ARBA00022692"/>
    </source>
</evidence>
<feature type="transmembrane region" description="Helical" evidence="7">
    <location>
        <begin position="400"/>
        <end position="422"/>
    </location>
</feature>
<dbReference type="Proteomes" id="UP001596091">
    <property type="component" value="Unassembled WGS sequence"/>
</dbReference>
<protein>
    <submittedName>
        <fullName evidence="10">ADOP family duplicated permease</fullName>
    </submittedName>
</protein>
<dbReference type="Pfam" id="PF12704">
    <property type="entry name" value="MacB_PCD"/>
    <property type="match status" value="2"/>
</dbReference>
<keyword evidence="5 7" id="KW-0472">Membrane</keyword>
<dbReference type="InterPro" id="IPR050250">
    <property type="entry name" value="Macrolide_Exporter_MacB"/>
</dbReference>
<feature type="transmembrane region" description="Helical" evidence="7">
    <location>
        <begin position="348"/>
        <end position="374"/>
    </location>
</feature>
<comment type="caution">
    <text evidence="10">The sequence shown here is derived from an EMBL/GenBank/DDBJ whole genome shotgun (WGS) entry which is preliminary data.</text>
</comment>
<dbReference type="Pfam" id="PF02687">
    <property type="entry name" value="FtsX"/>
    <property type="match status" value="2"/>
</dbReference>
<feature type="transmembrane region" description="Helical" evidence="7">
    <location>
        <begin position="442"/>
        <end position="463"/>
    </location>
</feature>
<dbReference type="NCBIfam" id="TIGR03434">
    <property type="entry name" value="ADOP"/>
    <property type="match status" value="1"/>
</dbReference>
<keyword evidence="4 7" id="KW-1133">Transmembrane helix</keyword>
<dbReference type="PANTHER" id="PTHR30572">
    <property type="entry name" value="MEMBRANE COMPONENT OF TRANSPORTER-RELATED"/>
    <property type="match status" value="1"/>
</dbReference>
<feature type="transmembrane region" description="Helical" evidence="7">
    <location>
        <begin position="493"/>
        <end position="523"/>
    </location>
</feature>
<evidence type="ECO:0000256" key="1">
    <source>
        <dbReference type="ARBA" id="ARBA00004651"/>
    </source>
</evidence>
<sequence>MNLLARLRSSLRALLLGVRMRSEVAEEMEFHLAARVEELTRTGMSRADSIRHARAELGPVMRQQERYREAAGLRAFDEISGDLRFGLRTVWKQPVFTAVMVLSLALGIGATTAMFSLIYAVLLHPFPYADSDRIMNPVIVNEDNPQELRWFAMTKPQFEQFGRASSIESLLGFRNVNMEISGNELPEEVAAVYLTENADTFFRVPAYLGRGIQTTDAETHQRIVVLNYKFWRRHYNGDPTVVGRTLQLNHEDYTIVGVMPRRFAFNDTFGTSDIYLPRNLLHDSVRPLVQWPYTPWIKIKAGMSRATADAELGAIVHQFAKEFPARFPKKFHLQLQPIVVPYEQNTGAMLALLFAGVVLLLLIGCANCSILTLARGASRQHELAVRSAVGASRWRIVRQLLVESAVISFVGAALGVAASYWLAKLPLLLAPNAFPAESVIQVNAPILAFSVVLTLLTSILLGLSPALRLSRPDVSQMMQSSHRRIGGVRSSHAFHALIAGQIALTLLLMATASIAMGAFLHLMNAPLGYEPKNVMEVGVAMHFQDQKSWEGIKTREARAAYIERVRQSMAQVPGVLSIAVSMDSTPPYSGVERGFEIAGIPATEDQQARVHLVDPRYFATLQIPLLAGRYWSDAENTRGDGVAVINEAMAHRYWPNGDAIGKQLSIPSLKSDAPLVSASSYSSGTREIIGVVGDARNDGLERPALPAIYVPYTTLMAPYTQYLIKAQSEPLALIPAIRAAVQSVSADQPISNGYSDLKEAIERDAQWSRQRLFSVLFGVFSAIALMLALVGLFSVVSYSVAQRTNEFGVRMALGAQRSHVLWIALRTTAWSAGSGILLGLLVNQLLHGILVRWMRVHASNAAGLATVTLLLSLCALAACILPALRAASIRPVEALRYE</sequence>
<feature type="transmembrane region" description="Helical" evidence="7">
    <location>
        <begin position="772"/>
        <end position="800"/>
    </location>
</feature>
<name>A0ABW1EI32_9BACT</name>
<dbReference type="InterPro" id="IPR025857">
    <property type="entry name" value="MacB_PCD"/>
</dbReference>
<comment type="similarity">
    <text evidence="6">Belongs to the ABC-4 integral membrane protein family.</text>
</comment>
<evidence type="ECO:0000313" key="10">
    <source>
        <dbReference type="EMBL" id="MFC5863936.1"/>
    </source>
</evidence>
<feature type="domain" description="ABC3 transporter permease C-terminal" evidence="8">
    <location>
        <begin position="779"/>
        <end position="889"/>
    </location>
</feature>
<feature type="transmembrane region" description="Helical" evidence="7">
    <location>
        <begin position="820"/>
        <end position="842"/>
    </location>
</feature>
<evidence type="ECO:0000256" key="6">
    <source>
        <dbReference type="ARBA" id="ARBA00038076"/>
    </source>
</evidence>
<feature type="domain" description="ABC3 transporter permease C-terminal" evidence="8">
    <location>
        <begin position="357"/>
        <end position="471"/>
    </location>
</feature>
<evidence type="ECO:0000259" key="8">
    <source>
        <dbReference type="Pfam" id="PF02687"/>
    </source>
</evidence>